<proteinExistence type="predicted"/>
<evidence type="ECO:0000256" key="2">
    <source>
        <dbReference type="SAM" id="SignalP"/>
    </source>
</evidence>
<sequence>MKKHRLVLLALAVTLSGSLLATPDLTAQAMRVRTHGTSRFFRFNAKKRTSHHAKKAHHNTNRHRR</sequence>
<dbReference type="EMBL" id="AYGX02000072">
    <property type="protein sequence ID" value="KRO27649.1"/>
    <property type="molecule type" value="Genomic_DNA"/>
</dbReference>
<feature type="chain" id="PRO_5038785178" description="Secreted protein" evidence="2">
    <location>
        <begin position="22"/>
        <end position="65"/>
    </location>
</feature>
<feature type="signal peptide" evidence="2">
    <location>
        <begin position="1"/>
        <end position="21"/>
    </location>
</feature>
<reference evidence="3 4" key="1">
    <citation type="journal article" date="2015" name="Genome Announc.">
        <title>Expanding the biotechnology potential of lactobacilli through comparative genomics of 213 strains and associated genera.</title>
        <authorList>
            <person name="Sun Z."/>
            <person name="Harris H.M."/>
            <person name="McCann A."/>
            <person name="Guo C."/>
            <person name="Argimon S."/>
            <person name="Zhang W."/>
            <person name="Yang X."/>
            <person name="Jeffery I.B."/>
            <person name="Cooney J.C."/>
            <person name="Kagawa T.F."/>
            <person name="Liu W."/>
            <person name="Song Y."/>
            <person name="Salvetti E."/>
            <person name="Wrobel A."/>
            <person name="Rasinkangas P."/>
            <person name="Parkhill J."/>
            <person name="Rea M.C."/>
            <person name="O'Sullivan O."/>
            <person name="Ritari J."/>
            <person name="Douillard F.P."/>
            <person name="Paul Ross R."/>
            <person name="Yang R."/>
            <person name="Briner A.E."/>
            <person name="Felis G.E."/>
            <person name="de Vos W.M."/>
            <person name="Barrangou R."/>
            <person name="Klaenhammer T.R."/>
            <person name="Caufield P.W."/>
            <person name="Cui Y."/>
            <person name="Zhang H."/>
            <person name="O'Toole P.W."/>
        </authorList>
    </citation>
    <scope>NUCLEOTIDE SEQUENCE [LARGE SCALE GENOMIC DNA]</scope>
    <source>
        <strain evidence="3 4">DSM 21115</strain>
    </source>
</reference>
<name>A0A0R2NPK6_9LACO</name>
<evidence type="ECO:0000313" key="3">
    <source>
        <dbReference type="EMBL" id="KRO27649.1"/>
    </source>
</evidence>
<feature type="region of interest" description="Disordered" evidence="1">
    <location>
        <begin position="44"/>
        <end position="65"/>
    </location>
</feature>
<protein>
    <recommendedName>
        <fullName evidence="5">Secreted protein</fullName>
    </recommendedName>
</protein>
<keyword evidence="4" id="KW-1185">Reference proteome</keyword>
<evidence type="ECO:0000256" key="1">
    <source>
        <dbReference type="SAM" id="MobiDB-lite"/>
    </source>
</evidence>
<organism evidence="3 4">
    <name type="scientific">Lactiplantibacillus fabifermentans DSM 21115</name>
    <dbReference type="NCBI Taxonomy" id="1413187"/>
    <lineage>
        <taxon>Bacteria</taxon>
        <taxon>Bacillati</taxon>
        <taxon>Bacillota</taxon>
        <taxon>Bacilli</taxon>
        <taxon>Lactobacillales</taxon>
        <taxon>Lactobacillaceae</taxon>
        <taxon>Lactiplantibacillus</taxon>
    </lineage>
</organism>
<evidence type="ECO:0000313" key="4">
    <source>
        <dbReference type="Proteomes" id="UP000050920"/>
    </source>
</evidence>
<dbReference type="RefSeq" id="WP_024624057.1">
    <property type="nucleotide sequence ID" value="NZ_AYGX02000072.1"/>
</dbReference>
<accession>A0A0R2NPK6</accession>
<gene>
    <name evidence="3" type="ORF">DY78_GL003067</name>
</gene>
<evidence type="ECO:0008006" key="5">
    <source>
        <dbReference type="Google" id="ProtNLM"/>
    </source>
</evidence>
<dbReference type="Proteomes" id="UP000050920">
    <property type="component" value="Unassembled WGS sequence"/>
</dbReference>
<comment type="caution">
    <text evidence="3">The sequence shown here is derived from an EMBL/GenBank/DDBJ whole genome shotgun (WGS) entry which is preliminary data.</text>
</comment>
<dbReference type="AlphaFoldDB" id="A0A0R2NPK6"/>
<keyword evidence="2" id="KW-0732">Signal</keyword>